<dbReference type="AlphaFoldDB" id="J1JLJ1"/>
<evidence type="ECO:0000256" key="3">
    <source>
        <dbReference type="ARBA" id="ARBA00022603"/>
    </source>
</evidence>
<dbReference type="GO" id="GO:0009007">
    <property type="term" value="F:site-specific DNA-methyltransferase (adenine-specific) activity"/>
    <property type="evidence" value="ECO:0007669"/>
    <property type="project" value="UniProtKB-EC"/>
</dbReference>
<dbReference type="Proteomes" id="UP000001077">
    <property type="component" value="Unassembled WGS sequence"/>
</dbReference>
<keyword evidence="4" id="KW-0808">Transferase</keyword>
<evidence type="ECO:0000259" key="6">
    <source>
        <dbReference type="Pfam" id="PF01555"/>
    </source>
</evidence>
<evidence type="ECO:0000256" key="1">
    <source>
        <dbReference type="ARBA" id="ARBA00006594"/>
    </source>
</evidence>
<protein>
    <recommendedName>
        <fullName evidence="2">site-specific DNA-methyltransferase (adenine-specific)</fullName>
        <ecNumber evidence="2">2.1.1.72</ecNumber>
    </recommendedName>
</protein>
<evidence type="ECO:0000256" key="5">
    <source>
        <dbReference type="ARBA" id="ARBA00047942"/>
    </source>
</evidence>
<dbReference type="InterPro" id="IPR002941">
    <property type="entry name" value="DNA_methylase_N4/N6"/>
</dbReference>
<dbReference type="HOGENOM" id="CLU_505124_0_0_5"/>
<dbReference type="STRING" id="1094556.MCY_01113"/>
<dbReference type="Pfam" id="PF01555">
    <property type="entry name" value="N6_N4_Mtase"/>
    <property type="match status" value="2"/>
</dbReference>
<evidence type="ECO:0000313" key="7">
    <source>
        <dbReference type="EMBL" id="EJF85552.1"/>
    </source>
</evidence>
<dbReference type="InterPro" id="IPR029063">
    <property type="entry name" value="SAM-dependent_MTases_sf"/>
</dbReference>
<dbReference type="EC" id="2.1.1.72" evidence="2"/>
<dbReference type="SUPFAM" id="SSF53335">
    <property type="entry name" value="S-adenosyl-L-methionine-dependent methyltransferases"/>
    <property type="match status" value="2"/>
</dbReference>
<dbReference type="Gene3D" id="3.40.50.150">
    <property type="entry name" value="Vaccinia Virus protein VP39"/>
    <property type="match status" value="2"/>
</dbReference>
<dbReference type="GO" id="GO:0003677">
    <property type="term" value="F:DNA binding"/>
    <property type="evidence" value="ECO:0007669"/>
    <property type="project" value="InterPro"/>
</dbReference>
<keyword evidence="8" id="KW-1185">Reference proteome</keyword>
<dbReference type="InterPro" id="IPR002052">
    <property type="entry name" value="DNA_methylase_N6_adenine_CS"/>
</dbReference>
<keyword evidence="3" id="KW-0489">Methyltransferase</keyword>
<dbReference type="GO" id="GO:0008170">
    <property type="term" value="F:N-methyltransferase activity"/>
    <property type="evidence" value="ECO:0007669"/>
    <property type="project" value="InterPro"/>
</dbReference>
<evidence type="ECO:0000313" key="8">
    <source>
        <dbReference type="Proteomes" id="UP000001077"/>
    </source>
</evidence>
<evidence type="ECO:0000256" key="4">
    <source>
        <dbReference type="ARBA" id="ARBA00022679"/>
    </source>
</evidence>
<comment type="caution">
    <text evidence="7">The sequence shown here is derived from an EMBL/GenBank/DDBJ whole genome shotgun (WGS) entry which is preliminary data.</text>
</comment>
<reference evidence="7 8" key="1">
    <citation type="submission" date="2012-03" db="EMBL/GenBank/DDBJ databases">
        <title>The Genome Sequence of Bartonella rattimassiliensis 15908.</title>
        <authorList>
            <consortium name="The Broad Institute Genome Sequencing Platform"/>
            <consortium name="The Broad Institute Genome Sequencing Center for Infectious Disease"/>
            <person name="Feldgarden M."/>
            <person name="Kirby J."/>
            <person name="Kosoy M."/>
            <person name="Birtles R."/>
            <person name="Probert W.S."/>
            <person name="Chiaraviglio L."/>
            <person name="Young S.K."/>
            <person name="Zeng Q."/>
            <person name="Gargeya S."/>
            <person name="Fitzgerald M."/>
            <person name="Haas B."/>
            <person name="Abouelleil A."/>
            <person name="Alvarado L."/>
            <person name="Arachchi H.M."/>
            <person name="Berlin A."/>
            <person name="Chapman S.B."/>
            <person name="Gearin G."/>
            <person name="Goldberg J."/>
            <person name="Griggs A."/>
            <person name="Gujja S."/>
            <person name="Hansen M."/>
            <person name="Heiman D."/>
            <person name="Howarth C."/>
            <person name="Larimer J."/>
            <person name="Lui A."/>
            <person name="MacDonald P.J.P."/>
            <person name="McCowen C."/>
            <person name="Montmayeur A."/>
            <person name="Murphy C."/>
            <person name="Neiman D."/>
            <person name="Pearson M."/>
            <person name="Priest M."/>
            <person name="Roberts A."/>
            <person name="Saif S."/>
            <person name="Shea T."/>
            <person name="Sisk P."/>
            <person name="Stolte C."/>
            <person name="Sykes S."/>
            <person name="Wortman J."/>
            <person name="Nusbaum C."/>
            <person name="Birren B."/>
        </authorList>
    </citation>
    <scope>NUCLEOTIDE SEQUENCE [LARGE SCALE GENOMIC DNA]</scope>
    <source>
        <strain evidence="7 8">15908</strain>
    </source>
</reference>
<comment type="catalytic activity">
    <reaction evidence="5">
        <text>a 2'-deoxyadenosine in DNA + S-adenosyl-L-methionine = an N(6)-methyl-2'-deoxyadenosine in DNA + S-adenosyl-L-homocysteine + H(+)</text>
        <dbReference type="Rhea" id="RHEA:15197"/>
        <dbReference type="Rhea" id="RHEA-COMP:12418"/>
        <dbReference type="Rhea" id="RHEA-COMP:12419"/>
        <dbReference type="ChEBI" id="CHEBI:15378"/>
        <dbReference type="ChEBI" id="CHEBI:57856"/>
        <dbReference type="ChEBI" id="CHEBI:59789"/>
        <dbReference type="ChEBI" id="CHEBI:90615"/>
        <dbReference type="ChEBI" id="CHEBI:90616"/>
        <dbReference type="EC" id="2.1.1.72"/>
    </reaction>
</comment>
<dbReference type="EMBL" id="AILY01000022">
    <property type="protein sequence ID" value="EJF85552.1"/>
    <property type="molecule type" value="Genomic_DNA"/>
</dbReference>
<dbReference type="PROSITE" id="PS00092">
    <property type="entry name" value="N6_MTASE"/>
    <property type="match status" value="1"/>
</dbReference>
<name>J1JLJ1_9HYPH</name>
<dbReference type="RefSeq" id="WP_007347410.1">
    <property type="nucleotide sequence ID" value="NZ_CALY02000014.1"/>
</dbReference>
<feature type="domain" description="DNA methylase N-4/N-6" evidence="6">
    <location>
        <begin position="397"/>
        <end position="545"/>
    </location>
</feature>
<comment type="similarity">
    <text evidence="1">Belongs to the N(4)/N(6)-methyltransferase family.</text>
</comment>
<dbReference type="eggNOG" id="COG1743">
    <property type="taxonomic scope" value="Bacteria"/>
</dbReference>
<dbReference type="PATRIC" id="fig|1094556.3.peg.1270"/>
<accession>J1JLJ1</accession>
<evidence type="ECO:0000256" key="2">
    <source>
        <dbReference type="ARBA" id="ARBA00011900"/>
    </source>
</evidence>
<proteinExistence type="inferred from homology"/>
<gene>
    <name evidence="7" type="ORF">MCY_01113</name>
</gene>
<dbReference type="OrthoDB" id="3197274at2"/>
<dbReference type="GO" id="GO:0032259">
    <property type="term" value="P:methylation"/>
    <property type="evidence" value="ECO:0007669"/>
    <property type="project" value="UniProtKB-KW"/>
</dbReference>
<organism evidence="7 8">
    <name type="scientific">Bartonella rattimassiliensis 15908</name>
    <dbReference type="NCBI Taxonomy" id="1094556"/>
    <lineage>
        <taxon>Bacteria</taxon>
        <taxon>Pseudomonadati</taxon>
        <taxon>Pseudomonadota</taxon>
        <taxon>Alphaproteobacteria</taxon>
        <taxon>Hyphomicrobiales</taxon>
        <taxon>Bartonellaceae</taxon>
        <taxon>Bartonella</taxon>
    </lineage>
</organism>
<feature type="domain" description="DNA methylase N-4/N-6" evidence="6">
    <location>
        <begin position="20"/>
        <end position="79"/>
    </location>
</feature>
<sequence>MGEINQKKYFSKHVKSLGHTPIYKMHKYFARRPHNIFRELIDFYTKEGQIIFDPFGGGGVTLIEGLTLNRKIVSTDVNPVASFIQYCQVCDVDAAKILSYALDLKKMVKGHFEDSFTTECGDCKNNKAHVRWIEHAYLIKCPHCSKNTSFRNDNKALNDAGKPKNGIYVCDHCSSNIKAADAPRISSEIISLRYRCKKCGAHDAKEPSRDDIEKHKQYSENLEKLKTSLGLHFPDFEIPAEWDRQQEDCLHRKGFMKFTDFFTPRNLLISASFFEMAKKLKIQKDMSDPEYDFLIFILSSLIRYTNNMNFSTSSWMDGRPVAWAKHAFWIPNQFIEANPFEYFDNRLKAIKSGLKDRDSRFNSKKSTLNFSNLEKGSADFMVQCVDSKQVDIPDGSIDMIITDPPYGSNVQYGELCAFWQVWLEGRTKFPLPEHKLASEAVVHRKTKNKTYQKDFSDYYELLLGVFQKCNSVLKSDGCLVYTFNNKDIRAWYAVIKATLDAGFHIEPEGIFYQEAIHAYRDTAHLRHDGTPQGDFIYTFSKKSLPNEKDYNGSFNECLNDTMLKLQEKDCSVSFGEFLVELYANSALCLIRQIKDGANIEDIENEFNSMLLEKAYARIDLRTNQETESLADVAAC</sequence>